<evidence type="ECO:0000313" key="2">
    <source>
        <dbReference type="EMBL" id="KAL3777625.1"/>
    </source>
</evidence>
<evidence type="ECO:0000259" key="1">
    <source>
        <dbReference type="Pfam" id="PF00176"/>
    </source>
</evidence>
<sequence length="381" mass="41204">MTGRNKRRWAIVILAVPGLVPVLHPYKVAAVCWMLEREHMVDAGDEWELCWFILIEHPPVKTSTGDEGGGGRDAVVRSNVMLLPKWKNIKSSPDERWVFCNPFSGWMAGSYGEAKCMMLGNEGNGSVMGGILAESMGLGKTVKVITCILANPSPQSLHTTPSQHILVQVESASGADAVGKSLHPISNTAVSSHREMINSNNLLAKPCVDTICICGQSTTFAGCLSWVVCERCHGGMHGRCAGFESEEELASKTKYNSAAGVMMCPSDHCATCVAAAISQNDGTSIIYSRATLIVTPHAILVQWQSEISRHTKEPLSGRLLKVVIYLGVRDLCPNADVVLMTFQTLMSELVHSNENPFAGFTKGQSCLRSKNTLHCIAVAAY</sequence>
<dbReference type="Gene3D" id="3.40.50.10810">
    <property type="entry name" value="Tandem AAA-ATPase domain"/>
    <property type="match status" value="1"/>
</dbReference>
<dbReference type="Proteomes" id="UP001530315">
    <property type="component" value="Unassembled WGS sequence"/>
</dbReference>
<comment type="caution">
    <text evidence="2">The sequence shown here is derived from an EMBL/GenBank/DDBJ whole genome shotgun (WGS) entry which is preliminary data.</text>
</comment>
<evidence type="ECO:0000313" key="3">
    <source>
        <dbReference type="Proteomes" id="UP001530315"/>
    </source>
</evidence>
<feature type="domain" description="SNF2 N-terminal" evidence="1">
    <location>
        <begin position="26"/>
        <end position="349"/>
    </location>
</feature>
<accession>A0ABD3NNJ3</accession>
<organism evidence="2 3">
    <name type="scientific">Stephanodiscus triporus</name>
    <dbReference type="NCBI Taxonomy" id="2934178"/>
    <lineage>
        <taxon>Eukaryota</taxon>
        <taxon>Sar</taxon>
        <taxon>Stramenopiles</taxon>
        <taxon>Ochrophyta</taxon>
        <taxon>Bacillariophyta</taxon>
        <taxon>Coscinodiscophyceae</taxon>
        <taxon>Thalassiosirophycidae</taxon>
        <taxon>Stephanodiscales</taxon>
        <taxon>Stephanodiscaceae</taxon>
        <taxon>Stephanodiscus</taxon>
    </lineage>
</organism>
<proteinExistence type="predicted"/>
<dbReference type="InterPro" id="IPR038718">
    <property type="entry name" value="SNF2-like_sf"/>
</dbReference>
<dbReference type="InterPro" id="IPR027417">
    <property type="entry name" value="P-loop_NTPase"/>
</dbReference>
<reference evidence="2 3" key="1">
    <citation type="submission" date="2024-10" db="EMBL/GenBank/DDBJ databases">
        <title>Updated reference genomes for cyclostephanoid diatoms.</title>
        <authorList>
            <person name="Roberts W.R."/>
            <person name="Alverson A.J."/>
        </authorList>
    </citation>
    <scope>NUCLEOTIDE SEQUENCE [LARGE SCALE GENOMIC DNA]</scope>
    <source>
        <strain evidence="2 3">AJA276-08</strain>
    </source>
</reference>
<dbReference type="PANTHER" id="PTHR45865">
    <property type="entry name" value="E3 UBIQUITIN-PROTEIN LIGASE SHPRH FAMILY MEMBER"/>
    <property type="match status" value="1"/>
</dbReference>
<dbReference type="EMBL" id="JALLAZ020001274">
    <property type="protein sequence ID" value="KAL3777625.1"/>
    <property type="molecule type" value="Genomic_DNA"/>
</dbReference>
<dbReference type="PANTHER" id="PTHR45865:SF1">
    <property type="entry name" value="E3 UBIQUITIN-PROTEIN LIGASE SHPRH"/>
    <property type="match status" value="1"/>
</dbReference>
<dbReference type="InterPro" id="IPR052583">
    <property type="entry name" value="ATP-helicase/E3_Ub-Ligase"/>
</dbReference>
<gene>
    <name evidence="2" type="ORF">ACHAW5_006776</name>
</gene>
<keyword evidence="3" id="KW-1185">Reference proteome</keyword>
<dbReference type="AlphaFoldDB" id="A0ABD3NNJ3"/>
<dbReference type="SUPFAM" id="SSF52540">
    <property type="entry name" value="P-loop containing nucleoside triphosphate hydrolases"/>
    <property type="match status" value="1"/>
</dbReference>
<dbReference type="InterPro" id="IPR000330">
    <property type="entry name" value="SNF2_N"/>
</dbReference>
<name>A0ABD3NNJ3_9STRA</name>
<dbReference type="Pfam" id="PF00176">
    <property type="entry name" value="SNF2-rel_dom"/>
    <property type="match status" value="1"/>
</dbReference>
<protein>
    <recommendedName>
        <fullName evidence="1">SNF2 N-terminal domain-containing protein</fullName>
    </recommendedName>
</protein>